<keyword evidence="5" id="KW-1185">Reference proteome</keyword>
<dbReference type="Pfam" id="PF00106">
    <property type="entry name" value="adh_short"/>
    <property type="match status" value="1"/>
</dbReference>
<proteinExistence type="inferred from homology"/>
<dbReference type="STRING" id="44689.Q54I93"/>
<dbReference type="SUPFAM" id="SSF51735">
    <property type="entry name" value="NAD(P)-binding Rossmann-fold domains"/>
    <property type="match status" value="1"/>
</dbReference>
<evidence type="ECO:0000256" key="1">
    <source>
        <dbReference type="ARBA" id="ARBA00006484"/>
    </source>
</evidence>
<dbReference type="Proteomes" id="UP000002195">
    <property type="component" value="Unassembled WGS sequence"/>
</dbReference>
<evidence type="ECO:0000313" key="5">
    <source>
        <dbReference type="Proteomes" id="UP000002195"/>
    </source>
</evidence>
<dbReference type="PRINTS" id="PR00081">
    <property type="entry name" value="GDHRDH"/>
</dbReference>
<dbReference type="VEuPathDB" id="AmoebaDB:DDB_G0288917"/>
<protein>
    <recommendedName>
        <fullName evidence="6">Short-chain dehydrogenase/reductase family protein</fullName>
    </recommendedName>
</protein>
<dbReference type="PANTHER" id="PTHR24320:SF152">
    <property type="entry name" value="SHORT-CHAIN DEHYDROGENASE_REDUCTASE FAMILY PROTEIN"/>
    <property type="match status" value="1"/>
</dbReference>
<dbReference type="OMA" id="NEVIFMM"/>
<dbReference type="InterPro" id="IPR036291">
    <property type="entry name" value="NAD(P)-bd_dom_sf"/>
</dbReference>
<dbReference type="Gene3D" id="3.40.50.720">
    <property type="entry name" value="NAD(P)-binding Rossmann-like Domain"/>
    <property type="match status" value="1"/>
</dbReference>
<comment type="caution">
    <text evidence="4">The sequence shown here is derived from an EMBL/GenBank/DDBJ whole genome shotgun (WGS) entry which is preliminary data.</text>
</comment>
<organism evidence="4 5">
    <name type="scientific">Dictyostelium discoideum</name>
    <name type="common">Social amoeba</name>
    <dbReference type="NCBI Taxonomy" id="44689"/>
    <lineage>
        <taxon>Eukaryota</taxon>
        <taxon>Amoebozoa</taxon>
        <taxon>Evosea</taxon>
        <taxon>Eumycetozoa</taxon>
        <taxon>Dictyostelia</taxon>
        <taxon>Dictyosteliales</taxon>
        <taxon>Dictyosteliaceae</taxon>
        <taxon>Dictyostelium</taxon>
    </lineage>
</organism>
<reference evidence="4 5" key="1">
    <citation type="journal article" date="2005" name="Nature">
        <title>The genome of the social amoeba Dictyostelium discoideum.</title>
        <authorList>
            <consortium name="The Dictyostelium discoideum Sequencing Consortium"/>
            <person name="Eichinger L."/>
            <person name="Pachebat J.A."/>
            <person name="Glockner G."/>
            <person name="Rajandream M.A."/>
            <person name="Sucgang R."/>
            <person name="Berriman M."/>
            <person name="Song J."/>
            <person name="Olsen R."/>
            <person name="Szafranski K."/>
            <person name="Xu Q."/>
            <person name="Tunggal B."/>
            <person name="Kummerfeld S."/>
            <person name="Madera M."/>
            <person name="Konfortov B.A."/>
            <person name="Rivero F."/>
            <person name="Bankier A.T."/>
            <person name="Lehmann R."/>
            <person name="Hamlin N."/>
            <person name="Davies R."/>
            <person name="Gaudet P."/>
            <person name="Fey P."/>
            <person name="Pilcher K."/>
            <person name="Chen G."/>
            <person name="Saunders D."/>
            <person name="Sodergren E."/>
            <person name="Davis P."/>
            <person name="Kerhornou A."/>
            <person name="Nie X."/>
            <person name="Hall N."/>
            <person name="Anjard C."/>
            <person name="Hemphill L."/>
            <person name="Bason N."/>
            <person name="Farbrother P."/>
            <person name="Desany B."/>
            <person name="Just E."/>
            <person name="Morio T."/>
            <person name="Rost R."/>
            <person name="Churcher C."/>
            <person name="Cooper J."/>
            <person name="Haydock S."/>
            <person name="van Driessche N."/>
            <person name="Cronin A."/>
            <person name="Goodhead I."/>
            <person name="Muzny D."/>
            <person name="Mourier T."/>
            <person name="Pain A."/>
            <person name="Lu M."/>
            <person name="Harper D."/>
            <person name="Lindsay R."/>
            <person name="Hauser H."/>
            <person name="James K."/>
            <person name="Quiles M."/>
            <person name="Madan Babu M."/>
            <person name="Saito T."/>
            <person name="Buchrieser C."/>
            <person name="Wardroper A."/>
            <person name="Felder M."/>
            <person name="Thangavelu M."/>
            <person name="Johnson D."/>
            <person name="Knights A."/>
            <person name="Loulseged H."/>
            <person name="Mungall K."/>
            <person name="Oliver K."/>
            <person name="Price C."/>
            <person name="Quail M.A."/>
            <person name="Urushihara H."/>
            <person name="Hernandez J."/>
            <person name="Rabbinowitsch E."/>
            <person name="Steffen D."/>
            <person name="Sanders M."/>
            <person name="Ma J."/>
            <person name="Kohara Y."/>
            <person name="Sharp S."/>
            <person name="Simmonds M."/>
            <person name="Spiegler S."/>
            <person name="Tivey A."/>
            <person name="Sugano S."/>
            <person name="White B."/>
            <person name="Walker D."/>
            <person name="Woodward J."/>
            <person name="Winckler T."/>
            <person name="Tanaka Y."/>
            <person name="Shaulsky G."/>
            <person name="Schleicher M."/>
            <person name="Weinstock G."/>
            <person name="Rosenthal A."/>
            <person name="Cox E.C."/>
            <person name="Chisholm R.L."/>
            <person name="Gibbs R."/>
            <person name="Loomis W.F."/>
            <person name="Platzer M."/>
            <person name="Kay R.R."/>
            <person name="Williams J."/>
            <person name="Dear P.H."/>
            <person name="Noegel A.A."/>
            <person name="Barrell B."/>
            <person name="Kuspa A."/>
        </authorList>
    </citation>
    <scope>NUCLEOTIDE SEQUENCE [LARGE SCALE GENOMIC DNA]</scope>
    <source>
        <strain evidence="4 5">AX4</strain>
    </source>
</reference>
<dbReference type="PhylomeDB" id="Q54I93"/>
<evidence type="ECO:0000256" key="2">
    <source>
        <dbReference type="ARBA" id="ARBA00023002"/>
    </source>
</evidence>
<comment type="similarity">
    <text evidence="1 3">Belongs to the short-chain dehydrogenases/reductases (SDR) family.</text>
</comment>
<dbReference type="GO" id="GO:0016491">
    <property type="term" value="F:oxidoreductase activity"/>
    <property type="evidence" value="ECO:0007669"/>
    <property type="project" value="UniProtKB-KW"/>
</dbReference>
<dbReference type="dictyBase" id="DDB_G0288917"/>
<dbReference type="KEGG" id="ddi:DDB_G0288917"/>
<dbReference type="SMR" id="Q54I93"/>
<name>Q54I93_DICDI</name>
<dbReference type="Reactome" id="R-DDI-5365859">
    <property type="pathway name" value="RA biosynthesis pathway"/>
</dbReference>
<dbReference type="PANTHER" id="PTHR24320">
    <property type="entry name" value="RETINOL DEHYDROGENASE"/>
    <property type="match status" value="1"/>
</dbReference>
<gene>
    <name evidence="4" type="ORF">DDB_G0288917</name>
</gene>
<accession>Q54I93</accession>
<evidence type="ECO:0000256" key="3">
    <source>
        <dbReference type="RuleBase" id="RU000363"/>
    </source>
</evidence>
<evidence type="ECO:0008006" key="6">
    <source>
        <dbReference type="Google" id="ProtNLM"/>
    </source>
</evidence>
<dbReference type="eggNOG" id="KOG1208">
    <property type="taxonomic scope" value="Eukaryota"/>
</dbReference>
<dbReference type="InterPro" id="IPR002347">
    <property type="entry name" value="SDR_fam"/>
</dbReference>
<sequence length="317" mass="35391">MGLDENEIINNDCNIGNDNNNNSNIILNRQLVVIVTGSSDGLGKVVSGMLAKTNYFVILANRDLIKAKLVLDEILSTTPNNKNVISMKLDLSSFDSIKEFVNQFEKLNLQLDVLINNAGIYTPPFSLPEGFESQLMVNHLGPFLLTNLLINKFTENARIINLSSIAHKNSEIFNVEDLSCKSIDSYNAIKRYSNSKLYAILFTKELNRIFKKNNSKIIALSLHPGVISTTNLFKNIPNYIKLLLTISKPFTTTINTASTAIYRLAVGADPELPLLTGGEYFNINVLVDPIPQALSQENWRLLWAKSCEYCKIDDIGK</sequence>
<dbReference type="AlphaFoldDB" id="Q54I93"/>
<dbReference type="PRINTS" id="PR00080">
    <property type="entry name" value="SDRFAMILY"/>
</dbReference>
<dbReference type="RefSeq" id="XP_636486.1">
    <property type="nucleotide sequence ID" value="XM_631394.1"/>
</dbReference>
<dbReference type="GeneID" id="8626869"/>
<evidence type="ECO:0000313" key="4">
    <source>
        <dbReference type="EMBL" id="EAL62982.1"/>
    </source>
</evidence>
<dbReference type="EMBL" id="AAFI02000126">
    <property type="protein sequence ID" value="EAL62982.1"/>
    <property type="molecule type" value="Genomic_DNA"/>
</dbReference>
<dbReference type="InParanoid" id="Q54I93"/>
<dbReference type="PaxDb" id="44689-DDB0188171"/>
<dbReference type="HOGENOM" id="CLU_010194_44_0_1"/>
<keyword evidence="2" id="KW-0560">Oxidoreductase</keyword>